<protein>
    <submittedName>
        <fullName evidence="2">Uncharacterized protein</fullName>
    </submittedName>
</protein>
<dbReference type="EMBL" id="QQWO01000032">
    <property type="protein sequence ID" value="RSU97525.1"/>
    <property type="molecule type" value="Genomic_DNA"/>
</dbReference>
<evidence type="ECO:0000313" key="2">
    <source>
        <dbReference type="EMBL" id="RSU97525.1"/>
    </source>
</evidence>
<dbReference type="Proteomes" id="UP000287746">
    <property type="component" value="Unassembled WGS sequence"/>
</dbReference>
<evidence type="ECO:0000313" key="4">
    <source>
        <dbReference type="Proteomes" id="UP000286681"/>
    </source>
</evidence>
<keyword evidence="1" id="KW-1133">Transmembrane helix</keyword>
<keyword evidence="1" id="KW-0812">Transmembrane</keyword>
<evidence type="ECO:0000313" key="3">
    <source>
        <dbReference type="EMBL" id="RSY81538.1"/>
    </source>
</evidence>
<proteinExistence type="predicted"/>
<organism evidence="2 4">
    <name type="scientific">Sphingomonas koreensis</name>
    <dbReference type="NCBI Taxonomy" id="93064"/>
    <lineage>
        <taxon>Bacteria</taxon>
        <taxon>Pseudomonadati</taxon>
        <taxon>Pseudomonadota</taxon>
        <taxon>Alphaproteobacteria</taxon>
        <taxon>Sphingomonadales</taxon>
        <taxon>Sphingomonadaceae</taxon>
        <taxon>Sphingomonas</taxon>
    </lineage>
</organism>
<reference evidence="4 5" key="1">
    <citation type="submission" date="2018-07" db="EMBL/GenBank/DDBJ databases">
        <title>Genomic and Epidemiologic Investigation of an Indolent Hospital Outbreak.</title>
        <authorList>
            <person name="Johnson R.C."/>
            <person name="Deming C."/>
            <person name="Conlan S."/>
            <person name="Zellmer C.J."/>
            <person name="Michelin A.V."/>
            <person name="Lee-Lin S."/>
            <person name="Thomas P.J."/>
            <person name="Park M."/>
            <person name="Weingarten R.A."/>
            <person name="Less J."/>
            <person name="Dekker J.P."/>
            <person name="Frank K.M."/>
            <person name="Musser K.A."/>
            <person name="Mcquiston J.R."/>
            <person name="Henderson D.K."/>
            <person name="Lau A.F."/>
            <person name="Palmore T.N."/>
            <person name="Segre J.A."/>
        </authorList>
    </citation>
    <scope>NUCLEOTIDE SEQUENCE [LARGE SCALE GENOMIC DNA]</scope>
    <source>
        <strain evidence="3 5">SK-CDC1_0717</strain>
        <strain evidence="2 4">SK-NIH.Env10_0317</strain>
    </source>
</reference>
<feature type="transmembrane region" description="Helical" evidence="1">
    <location>
        <begin position="155"/>
        <end position="178"/>
    </location>
</feature>
<sequence>MPRAVLGGLLGGIAMWIIGFIFWGTPLKYLALTQTSDAASATIQATLAQQLAATGTGAYPIPWPDTPTGTQLYGQGPVAMVLFNNSGFAALDTSALISGLILGIVCSILLAFALARVTAGWSFGGRLTVVGLFALAITTYAQLGQPIFNHAPWGYFVYLWISEIAGWLAAGAAIAWMLPKPVVVAPVVEPVDPPTV</sequence>
<accession>A0A2M8WA80</accession>
<dbReference type="EMBL" id="QQYZ01000014">
    <property type="protein sequence ID" value="RSY81538.1"/>
    <property type="molecule type" value="Genomic_DNA"/>
</dbReference>
<comment type="caution">
    <text evidence="2">The sequence shown here is derived from an EMBL/GenBank/DDBJ whole genome shotgun (WGS) entry which is preliminary data.</text>
</comment>
<feature type="transmembrane region" description="Helical" evidence="1">
    <location>
        <begin position="127"/>
        <end position="143"/>
    </location>
</feature>
<name>A0A2M8WA80_9SPHN</name>
<dbReference type="AlphaFoldDB" id="A0A2M8WA80"/>
<dbReference type="Proteomes" id="UP000286681">
    <property type="component" value="Unassembled WGS sequence"/>
</dbReference>
<evidence type="ECO:0000313" key="5">
    <source>
        <dbReference type="Proteomes" id="UP000287746"/>
    </source>
</evidence>
<feature type="transmembrane region" description="Helical" evidence="1">
    <location>
        <begin position="5"/>
        <end position="23"/>
    </location>
</feature>
<evidence type="ECO:0000256" key="1">
    <source>
        <dbReference type="SAM" id="Phobius"/>
    </source>
</evidence>
<dbReference type="OrthoDB" id="7478200at2"/>
<keyword evidence="1" id="KW-0472">Membrane</keyword>
<gene>
    <name evidence="2" type="ORF">CA257_22435</name>
    <name evidence="3" type="ORF">DAH66_14380</name>
</gene>
<feature type="transmembrane region" description="Helical" evidence="1">
    <location>
        <begin position="95"/>
        <end position="115"/>
    </location>
</feature>